<evidence type="ECO:0000256" key="4">
    <source>
        <dbReference type="ARBA" id="ARBA00022729"/>
    </source>
</evidence>
<dbReference type="InterPro" id="IPR004074">
    <property type="entry name" value="IL-1_rcpt_I/II-typ"/>
</dbReference>
<dbReference type="InterPro" id="IPR035897">
    <property type="entry name" value="Toll_tir_struct_dom_sf"/>
</dbReference>
<keyword evidence="11" id="KW-0675">Receptor</keyword>
<accession>F7GLK0</accession>
<dbReference type="HOGENOM" id="CLU_025552_3_0_1"/>
<dbReference type="InterPro" id="IPR003599">
    <property type="entry name" value="Ig_sub"/>
</dbReference>
<evidence type="ECO:0000256" key="2">
    <source>
        <dbReference type="ARBA" id="ARBA00009752"/>
    </source>
</evidence>
<keyword evidence="8" id="KW-0520">NAD</keyword>
<evidence type="ECO:0000256" key="1">
    <source>
        <dbReference type="ARBA" id="ARBA00004479"/>
    </source>
</evidence>
<sequence>LPRHSIVFSHPSSFSPSFPIEECEISKESRQFVAGQPFALSSTTNTMKNGNGNVTCYKNSSKTPITTNRNSRVHQYQNWILFLPLTSEDSGIYEFVIRDLECCQRISMNLTVQNRNSGWCGDSNKDLAVLAYNSNYQTLNIGITTMLKCHIITFPNKTLSPIQWYKECKLIEDKKKFLPIGSDLYIQNTTAEDAVTYSCKTKLTYMGKQYDILNRISTRTRSNTEARKIPEIFSPKNNSIEVPLGSPLIVNCSIKDWKGNSHHRSWKVNNTFVDFLNSSRIREGVETEVACGEKYIFYTVNISFSEVRQEDYDRHFTCLSGSSAAFIMLKHPAPNVQGYLIGGTFAVLFVIMFVMCTYYAVKVDLVLWYRSTFHSALSGEDGKLYDAYVLYPKPKTESQGQHMNVLVLKILPEVLERQCGYRLFIFGRDDLPGQAVVNVIDENIKLSRRLIIILVPECSSYGLLKNMSEEQITIYNALIQDGMKVILIELEKIQDYTDMPESIKYLKQKHGVLQWKGDSMQGLHSAKTKFWKNVRYRMPPKRYPCFTKELNLSNQNEINTMLYTE</sequence>
<dbReference type="Pfam" id="PF13895">
    <property type="entry name" value="Ig_2"/>
    <property type="match status" value="1"/>
</dbReference>
<dbReference type="PROSITE" id="PS50835">
    <property type="entry name" value="IG_LIKE"/>
    <property type="match status" value="1"/>
</dbReference>
<evidence type="ECO:0000259" key="16">
    <source>
        <dbReference type="PROSITE" id="PS50104"/>
    </source>
</evidence>
<evidence type="ECO:0000313" key="18">
    <source>
        <dbReference type="Ensembl" id="ENSMODP00000002864.3"/>
    </source>
</evidence>
<dbReference type="GO" id="GO:0007166">
    <property type="term" value="P:cell surface receptor signaling pathway"/>
    <property type="evidence" value="ECO:0000318"/>
    <property type="project" value="GO_Central"/>
</dbReference>
<reference evidence="18" key="2">
    <citation type="submission" date="2025-08" db="UniProtKB">
        <authorList>
            <consortium name="Ensembl"/>
        </authorList>
    </citation>
    <scope>IDENTIFICATION</scope>
</reference>
<evidence type="ECO:0008006" key="20">
    <source>
        <dbReference type="Google" id="ProtNLM"/>
    </source>
</evidence>
<feature type="domain" description="Ig-like" evidence="17">
    <location>
        <begin position="142"/>
        <end position="199"/>
    </location>
</feature>
<dbReference type="PRINTS" id="PR01537">
    <property type="entry name" value="INTRLKN1R1F"/>
</dbReference>
<keyword evidence="4" id="KW-0732">Signal</keyword>
<dbReference type="FunFam" id="3.40.50.10140:FF:000002">
    <property type="entry name" value="Interleukin 1 receptor accessory protein"/>
    <property type="match status" value="1"/>
</dbReference>
<evidence type="ECO:0000256" key="14">
    <source>
        <dbReference type="ARBA" id="ARBA00023319"/>
    </source>
</evidence>
<evidence type="ECO:0000256" key="6">
    <source>
        <dbReference type="ARBA" id="ARBA00022801"/>
    </source>
</evidence>
<dbReference type="FunCoup" id="F7GLK0">
    <property type="interactions" value="379"/>
</dbReference>
<dbReference type="FunFam" id="2.60.40.10:FF:000188">
    <property type="entry name" value="Interleukin-1 receptor accessory protein-like 1"/>
    <property type="match status" value="1"/>
</dbReference>
<dbReference type="PRINTS" id="PR01536">
    <property type="entry name" value="INTRLKN1R12F"/>
</dbReference>
<dbReference type="SUPFAM" id="SSF52200">
    <property type="entry name" value="Toll/Interleukin receptor TIR domain"/>
    <property type="match status" value="1"/>
</dbReference>
<dbReference type="SUPFAM" id="SSF48726">
    <property type="entry name" value="Immunoglobulin"/>
    <property type="match status" value="1"/>
</dbReference>
<feature type="transmembrane region" description="Helical" evidence="15">
    <location>
        <begin position="339"/>
        <end position="361"/>
    </location>
</feature>
<dbReference type="Proteomes" id="UP000002280">
    <property type="component" value="Chromosome 7"/>
</dbReference>
<dbReference type="InParanoid" id="F7GLK0"/>
<dbReference type="InterPro" id="IPR013783">
    <property type="entry name" value="Ig-like_fold"/>
</dbReference>
<evidence type="ECO:0000259" key="17">
    <source>
        <dbReference type="PROSITE" id="PS50835"/>
    </source>
</evidence>
<dbReference type="AlphaFoldDB" id="F7GLK0"/>
<keyword evidence="14" id="KW-0393">Immunoglobulin domain</keyword>
<dbReference type="InterPro" id="IPR004076">
    <property type="entry name" value="IL-1_rcpt_I-typ"/>
</dbReference>
<dbReference type="InterPro" id="IPR007110">
    <property type="entry name" value="Ig-like_dom"/>
</dbReference>
<dbReference type="PANTHER" id="PTHR11890:SF9">
    <property type="entry name" value="INTERLEUKIN-1 RECEPTOR-LIKE 2"/>
    <property type="match status" value="1"/>
</dbReference>
<organism evidence="18 19">
    <name type="scientific">Monodelphis domestica</name>
    <name type="common">Gray short-tailed opossum</name>
    <dbReference type="NCBI Taxonomy" id="13616"/>
    <lineage>
        <taxon>Eukaryota</taxon>
        <taxon>Metazoa</taxon>
        <taxon>Chordata</taxon>
        <taxon>Craniata</taxon>
        <taxon>Vertebrata</taxon>
        <taxon>Euteleostomi</taxon>
        <taxon>Mammalia</taxon>
        <taxon>Metatheria</taxon>
        <taxon>Didelphimorphia</taxon>
        <taxon>Didelphidae</taxon>
        <taxon>Monodelphis</taxon>
    </lineage>
</organism>
<protein>
    <recommendedName>
        <fullName evidence="20">Interleukin 1 receptor like 2</fullName>
    </recommendedName>
</protein>
<evidence type="ECO:0000256" key="9">
    <source>
        <dbReference type="ARBA" id="ARBA00023136"/>
    </source>
</evidence>
<dbReference type="STRING" id="13616.ENSMODP00000002864"/>
<keyword evidence="6" id="KW-0378">Hydrolase</keyword>
<dbReference type="Gene3D" id="2.60.40.10">
    <property type="entry name" value="Immunoglobulins"/>
    <property type="match status" value="3"/>
</dbReference>
<evidence type="ECO:0000256" key="7">
    <source>
        <dbReference type="ARBA" id="ARBA00022989"/>
    </source>
</evidence>
<dbReference type="GO" id="GO:0009986">
    <property type="term" value="C:cell surface"/>
    <property type="evidence" value="ECO:0000318"/>
    <property type="project" value="GO_Central"/>
</dbReference>
<dbReference type="GeneTree" id="ENSGT01090000259985"/>
<evidence type="ECO:0000256" key="13">
    <source>
        <dbReference type="ARBA" id="ARBA00023198"/>
    </source>
</evidence>
<reference evidence="18 19" key="1">
    <citation type="journal article" date="2007" name="Nature">
        <title>Genome of the marsupial Monodelphis domestica reveals innovation in non-coding sequences.</title>
        <authorList>
            <person name="Mikkelsen T.S."/>
            <person name="Wakefield M.J."/>
            <person name="Aken B."/>
            <person name="Amemiya C.T."/>
            <person name="Chang J.L."/>
            <person name="Duke S."/>
            <person name="Garber M."/>
            <person name="Gentles A.J."/>
            <person name="Goodstadt L."/>
            <person name="Heger A."/>
            <person name="Jurka J."/>
            <person name="Kamal M."/>
            <person name="Mauceli E."/>
            <person name="Searle S.M."/>
            <person name="Sharpe T."/>
            <person name="Baker M.L."/>
            <person name="Batzer M.A."/>
            <person name="Benos P.V."/>
            <person name="Belov K."/>
            <person name="Clamp M."/>
            <person name="Cook A."/>
            <person name="Cuff J."/>
            <person name="Das R."/>
            <person name="Davidow L."/>
            <person name="Deakin J.E."/>
            <person name="Fazzari M.J."/>
            <person name="Glass J.L."/>
            <person name="Grabherr M."/>
            <person name="Greally J.M."/>
            <person name="Gu W."/>
            <person name="Hore T.A."/>
            <person name="Huttley G.A."/>
            <person name="Kleber M."/>
            <person name="Jirtle R.L."/>
            <person name="Koina E."/>
            <person name="Lee J.T."/>
            <person name="Mahony S."/>
            <person name="Marra M.A."/>
            <person name="Miller R.D."/>
            <person name="Nicholls R.D."/>
            <person name="Oda M."/>
            <person name="Papenfuss A.T."/>
            <person name="Parra Z.E."/>
            <person name="Pollock D.D."/>
            <person name="Ray D.A."/>
            <person name="Schein J.E."/>
            <person name="Speed T.P."/>
            <person name="Thompson K."/>
            <person name="VandeBerg J.L."/>
            <person name="Wade C.M."/>
            <person name="Walker J.A."/>
            <person name="Waters P.D."/>
            <person name="Webber C."/>
            <person name="Weidman J.R."/>
            <person name="Xie X."/>
            <person name="Zody M.C."/>
            <person name="Baldwin J."/>
            <person name="Abdouelleil A."/>
            <person name="Abdulkadir J."/>
            <person name="Abebe A."/>
            <person name="Abera B."/>
            <person name="Abreu J."/>
            <person name="Acer S.C."/>
            <person name="Aftuck L."/>
            <person name="Alexander A."/>
            <person name="An P."/>
            <person name="Anderson E."/>
            <person name="Anderson S."/>
            <person name="Arachi H."/>
            <person name="Azer M."/>
            <person name="Bachantsang P."/>
            <person name="Barry A."/>
            <person name="Bayul T."/>
            <person name="Berlin A."/>
            <person name="Bessette D."/>
            <person name="Bloom T."/>
            <person name="Bloom T."/>
            <person name="Boguslavskiy L."/>
            <person name="Bonnet C."/>
            <person name="Boukhgalter B."/>
            <person name="Bourzgui I."/>
            <person name="Brown A."/>
            <person name="Cahill P."/>
            <person name="Channer S."/>
            <person name="Cheshatsang Y."/>
            <person name="Chuda L."/>
            <person name="Citroen M."/>
            <person name="Collymore A."/>
            <person name="Cooke P."/>
            <person name="Costello M."/>
            <person name="D'Aco K."/>
            <person name="Daza R."/>
            <person name="De Haan G."/>
            <person name="DeGray S."/>
            <person name="DeMaso C."/>
            <person name="Dhargay N."/>
            <person name="Dooley K."/>
            <person name="Dooley E."/>
            <person name="Doricent M."/>
            <person name="Dorje P."/>
            <person name="Dorjee K."/>
            <person name="Dupes A."/>
            <person name="Elong R."/>
            <person name="Falk J."/>
            <person name="Farina A."/>
            <person name="Faro S."/>
            <person name="Ferguson D."/>
            <person name="Fisher S."/>
            <person name="Foley C.D."/>
            <person name="Franke A."/>
            <person name="Friedrich D."/>
            <person name="Gadbois L."/>
            <person name="Gearin G."/>
            <person name="Gearin C.R."/>
            <person name="Giannoukos G."/>
            <person name="Goode T."/>
            <person name="Graham J."/>
            <person name="Grandbois E."/>
            <person name="Grewal S."/>
            <person name="Gyaltsen K."/>
            <person name="Hafez N."/>
            <person name="Hagos B."/>
            <person name="Hall J."/>
            <person name="Henson C."/>
            <person name="Hollinger A."/>
            <person name="Honan T."/>
            <person name="Huard M.D."/>
            <person name="Hughes L."/>
            <person name="Hurhula B."/>
            <person name="Husby M.E."/>
            <person name="Kamat A."/>
            <person name="Kanga B."/>
            <person name="Kashin S."/>
            <person name="Khazanovich D."/>
            <person name="Kisner P."/>
            <person name="Lance K."/>
            <person name="Lara M."/>
            <person name="Lee W."/>
            <person name="Lennon N."/>
            <person name="Letendre F."/>
            <person name="LeVine R."/>
            <person name="Lipovsky A."/>
            <person name="Liu X."/>
            <person name="Liu J."/>
            <person name="Liu S."/>
            <person name="Lokyitsang T."/>
            <person name="Lokyitsang Y."/>
            <person name="Lubonja R."/>
            <person name="Lui A."/>
            <person name="MacDonald P."/>
            <person name="Magnisalis V."/>
            <person name="Maru K."/>
            <person name="Matthews C."/>
            <person name="McCusker W."/>
            <person name="McDonough S."/>
            <person name="Mehta T."/>
            <person name="Meldrim J."/>
            <person name="Meneus L."/>
            <person name="Mihai O."/>
            <person name="Mihalev A."/>
            <person name="Mihova T."/>
            <person name="Mittelman R."/>
            <person name="Mlenga V."/>
            <person name="Montmayeur A."/>
            <person name="Mulrain L."/>
            <person name="Navidi A."/>
            <person name="Naylor J."/>
            <person name="Negash T."/>
            <person name="Nguyen T."/>
            <person name="Nguyen N."/>
            <person name="Nicol R."/>
            <person name="Norbu C."/>
            <person name="Norbu N."/>
            <person name="Novod N."/>
            <person name="O'Neill B."/>
            <person name="Osman S."/>
            <person name="Markiewicz E."/>
            <person name="Oyono O.L."/>
            <person name="Patti C."/>
            <person name="Phunkhang P."/>
            <person name="Pierre F."/>
            <person name="Priest M."/>
            <person name="Raghuraman S."/>
            <person name="Rege F."/>
            <person name="Reyes R."/>
            <person name="Rise C."/>
            <person name="Rogov P."/>
            <person name="Ross K."/>
            <person name="Ryan E."/>
            <person name="Settipalli S."/>
            <person name="Shea T."/>
            <person name="Sherpa N."/>
            <person name="Shi L."/>
            <person name="Shih D."/>
            <person name="Sparrow T."/>
            <person name="Spaulding J."/>
            <person name="Stalker J."/>
            <person name="Stange-Thomann N."/>
            <person name="Stavropoulos S."/>
            <person name="Stone C."/>
            <person name="Strader C."/>
            <person name="Tesfaye S."/>
            <person name="Thomson T."/>
            <person name="Thoulutsang Y."/>
            <person name="Thoulutsang D."/>
            <person name="Topham K."/>
            <person name="Topping I."/>
            <person name="Tsamla T."/>
            <person name="Vassiliev H."/>
            <person name="Vo A."/>
            <person name="Wangchuk T."/>
            <person name="Wangdi T."/>
            <person name="Weiand M."/>
            <person name="Wilkinson J."/>
            <person name="Wilson A."/>
            <person name="Yadav S."/>
            <person name="Young G."/>
            <person name="Yu Q."/>
            <person name="Zembek L."/>
            <person name="Zhong D."/>
            <person name="Zimmer A."/>
            <person name="Zwirko Z."/>
            <person name="Jaffe D.B."/>
            <person name="Alvarez P."/>
            <person name="Brockman W."/>
            <person name="Butler J."/>
            <person name="Chin C."/>
            <person name="Gnerre S."/>
            <person name="MacCallum I."/>
            <person name="Graves J.A."/>
            <person name="Ponting C.P."/>
            <person name="Breen M."/>
            <person name="Samollow P.B."/>
            <person name="Lander E.S."/>
            <person name="Lindblad-Toh K."/>
        </authorList>
    </citation>
    <scope>NUCLEOTIDE SEQUENCE [LARGE SCALE GENOMIC DNA]</scope>
</reference>
<keyword evidence="13" id="KW-0395">Inflammatory response</keyword>
<comment type="subcellular location">
    <subcellularLocation>
        <location evidence="1">Membrane</location>
        <topology evidence="1">Single-pass type I membrane protein</topology>
    </subcellularLocation>
</comment>
<dbReference type="InterPro" id="IPR000157">
    <property type="entry name" value="TIR_dom"/>
</dbReference>
<dbReference type="GO" id="GO:0004909">
    <property type="term" value="F:interleukin-1, type I, activating receptor activity"/>
    <property type="evidence" value="ECO:0007669"/>
    <property type="project" value="InterPro"/>
</dbReference>
<proteinExistence type="inferred from homology"/>
<dbReference type="PANTHER" id="PTHR11890">
    <property type="entry name" value="INTERLEUKIN-1 RECEPTOR FAMILY MEMBER"/>
    <property type="match status" value="1"/>
</dbReference>
<evidence type="ECO:0000256" key="3">
    <source>
        <dbReference type="ARBA" id="ARBA00022692"/>
    </source>
</evidence>
<dbReference type="eggNOG" id="ENOG502QWEU">
    <property type="taxonomic scope" value="Eukaryota"/>
</dbReference>
<evidence type="ECO:0000313" key="19">
    <source>
        <dbReference type="Proteomes" id="UP000002280"/>
    </source>
</evidence>
<dbReference type="PROSITE" id="PS50104">
    <property type="entry name" value="TIR"/>
    <property type="match status" value="1"/>
</dbReference>
<keyword evidence="7 15" id="KW-1133">Transmembrane helix</keyword>
<evidence type="ECO:0000256" key="10">
    <source>
        <dbReference type="ARBA" id="ARBA00023157"/>
    </source>
</evidence>
<evidence type="ECO:0000256" key="15">
    <source>
        <dbReference type="SAM" id="Phobius"/>
    </source>
</evidence>
<dbReference type="Gene3D" id="3.40.50.10140">
    <property type="entry name" value="Toll/interleukin-1 receptor homology (TIR) domain"/>
    <property type="match status" value="1"/>
</dbReference>
<dbReference type="OMA" id="CHLNFPQ"/>
<evidence type="ECO:0000256" key="5">
    <source>
        <dbReference type="ARBA" id="ARBA00022737"/>
    </source>
</evidence>
<evidence type="ECO:0000256" key="8">
    <source>
        <dbReference type="ARBA" id="ARBA00023027"/>
    </source>
</evidence>
<keyword evidence="10" id="KW-1015">Disulfide bond</keyword>
<dbReference type="FunFam" id="2.60.40.10:FF:001302">
    <property type="entry name" value="Interleukin 1 receptor like 2"/>
    <property type="match status" value="1"/>
</dbReference>
<dbReference type="SMART" id="SM00255">
    <property type="entry name" value="TIR"/>
    <property type="match status" value="1"/>
</dbReference>
<keyword evidence="9 15" id="KW-0472">Membrane</keyword>
<dbReference type="Bgee" id="ENSMODG00000002351">
    <property type="expression patterns" value="Expressed in extraembryonic membrane and 10 other cell types or tissues"/>
</dbReference>
<dbReference type="SMART" id="SM00409">
    <property type="entry name" value="IG"/>
    <property type="match status" value="3"/>
</dbReference>
<comment type="similarity">
    <text evidence="2">Belongs to the interleukin-1 receptor family.</text>
</comment>
<feature type="domain" description="TIR" evidence="16">
    <location>
        <begin position="383"/>
        <end position="538"/>
    </location>
</feature>
<dbReference type="GO" id="GO:0006954">
    <property type="term" value="P:inflammatory response"/>
    <property type="evidence" value="ECO:0007669"/>
    <property type="project" value="UniProtKB-KW"/>
</dbReference>
<name>F7GLK0_MONDO</name>
<evidence type="ECO:0000256" key="11">
    <source>
        <dbReference type="ARBA" id="ARBA00023170"/>
    </source>
</evidence>
<keyword evidence="5" id="KW-0677">Repeat</keyword>
<reference evidence="18" key="3">
    <citation type="submission" date="2025-09" db="UniProtKB">
        <authorList>
            <consortium name="Ensembl"/>
        </authorList>
    </citation>
    <scope>IDENTIFICATION</scope>
</reference>
<keyword evidence="12" id="KW-0325">Glycoprotein</keyword>
<dbReference type="InterPro" id="IPR036179">
    <property type="entry name" value="Ig-like_dom_sf"/>
</dbReference>
<evidence type="ECO:0000256" key="12">
    <source>
        <dbReference type="ARBA" id="ARBA00023180"/>
    </source>
</evidence>
<dbReference type="InterPro" id="IPR015621">
    <property type="entry name" value="IL-1_rcpt_fam"/>
</dbReference>
<dbReference type="Pfam" id="PF01582">
    <property type="entry name" value="TIR"/>
    <property type="match status" value="1"/>
</dbReference>
<keyword evidence="19" id="KW-1185">Reference proteome</keyword>
<dbReference type="PRINTS" id="PR01538">
    <property type="entry name" value="INTRLEUKN1R1"/>
</dbReference>
<keyword evidence="3 15" id="KW-0812">Transmembrane</keyword>
<dbReference type="Ensembl" id="ENSMODT00000002920.4">
    <property type="protein sequence ID" value="ENSMODP00000002864.3"/>
    <property type="gene ID" value="ENSMODG00000002351.4"/>
</dbReference>
<dbReference type="GO" id="GO:0050727">
    <property type="term" value="P:regulation of inflammatory response"/>
    <property type="evidence" value="ECO:0000318"/>
    <property type="project" value="GO_Central"/>
</dbReference>
<dbReference type="CDD" id="cd05757">
    <property type="entry name" value="Ig2_IL1R-like"/>
    <property type="match status" value="1"/>
</dbReference>
<dbReference type="GO" id="GO:0005886">
    <property type="term" value="C:plasma membrane"/>
    <property type="evidence" value="ECO:0000318"/>
    <property type="project" value="GO_Central"/>
</dbReference>
<dbReference type="GO" id="GO:0016787">
    <property type="term" value="F:hydrolase activity"/>
    <property type="evidence" value="ECO:0007669"/>
    <property type="project" value="UniProtKB-KW"/>
</dbReference>